<accession>A0A5M4FJ98</accession>
<evidence type="ECO:0008006" key="4">
    <source>
        <dbReference type="Google" id="ProtNLM"/>
    </source>
</evidence>
<comment type="caution">
    <text evidence="2">The sequence shown here is derived from an EMBL/GenBank/DDBJ whole genome shotgun (WGS) entry which is preliminary data.</text>
</comment>
<feature type="chain" id="PRO_5024300893" description="Glutaminyl-peptide cyclotransferase" evidence="1">
    <location>
        <begin position="26"/>
        <end position="399"/>
    </location>
</feature>
<dbReference type="OrthoDB" id="3741365at2"/>
<dbReference type="EMBL" id="SDPQ02000001">
    <property type="protein sequence ID" value="KAA1399833.1"/>
    <property type="molecule type" value="Genomic_DNA"/>
</dbReference>
<keyword evidence="3" id="KW-1185">Reference proteome</keyword>
<organism evidence="2 3">
    <name type="scientific">Aeromicrobium ginsengisoli</name>
    <dbReference type="NCBI Taxonomy" id="363867"/>
    <lineage>
        <taxon>Bacteria</taxon>
        <taxon>Bacillati</taxon>
        <taxon>Actinomycetota</taxon>
        <taxon>Actinomycetes</taxon>
        <taxon>Propionibacteriales</taxon>
        <taxon>Nocardioidaceae</taxon>
        <taxon>Aeromicrobium</taxon>
    </lineage>
</organism>
<evidence type="ECO:0000256" key="1">
    <source>
        <dbReference type="SAM" id="SignalP"/>
    </source>
</evidence>
<sequence length="399" mass="42822">MRVRELVIGAVAVACLAACTSGSDAAPRPKPNKPVVRTIDPAKAATLKLGADLKVVATLPSTFHQQDTYFRGFTADGKVLGSVSLPEDPASGGMDGFSSQASAVLYDLATKEFTVLDSRRRERNTQIWSIVSSGDFVVWLESPETTASSSAVAIYSYDRRSKKVAQLFSADDPAGIMNGGEDLVVRGDTVYFSRFACCRTRDRGNAAVHAVPVDGSAPAKVLVKGGKWVTLAADSLTYEVKDKQFSRDLETGETKSAPVSPRAKEQGFCGAEFTESFETLCMGEPYNVEGDTFVDDALLTITETAGRTTVLQPFPVEADADSVPRDVLSIGPWIGVTMTDDGGAGRMFLVDLESRAVKAFPSNTAFDAMNDDKTQALLRIERTGQRAWPQVIVQIPPIS</sequence>
<dbReference type="SUPFAM" id="SSF69304">
    <property type="entry name" value="Tricorn protease N-terminal domain"/>
    <property type="match status" value="1"/>
</dbReference>
<feature type="signal peptide" evidence="1">
    <location>
        <begin position="1"/>
        <end position="25"/>
    </location>
</feature>
<reference evidence="2" key="1">
    <citation type="submission" date="2019-09" db="EMBL/GenBank/DDBJ databases">
        <authorList>
            <person name="Li J."/>
        </authorList>
    </citation>
    <scope>NUCLEOTIDE SEQUENCE [LARGE SCALE GENOMIC DNA]</scope>
    <source>
        <strain evidence="2">JCM 14732</strain>
    </source>
</reference>
<dbReference type="AlphaFoldDB" id="A0A5M4FJ98"/>
<dbReference type="Proteomes" id="UP000380867">
    <property type="component" value="Unassembled WGS sequence"/>
</dbReference>
<evidence type="ECO:0000313" key="3">
    <source>
        <dbReference type="Proteomes" id="UP000380867"/>
    </source>
</evidence>
<name>A0A5M4FJ98_9ACTN</name>
<proteinExistence type="predicted"/>
<keyword evidence="1" id="KW-0732">Signal</keyword>
<protein>
    <recommendedName>
        <fullName evidence="4">Glutaminyl-peptide cyclotransferase</fullName>
    </recommendedName>
</protein>
<evidence type="ECO:0000313" key="2">
    <source>
        <dbReference type="EMBL" id="KAA1399833.1"/>
    </source>
</evidence>
<gene>
    <name evidence="2" type="ORF">ESP70_003490</name>
</gene>
<dbReference type="RefSeq" id="WP_149687951.1">
    <property type="nucleotide sequence ID" value="NZ_SDPQ02000001.1"/>
</dbReference>